<dbReference type="EMBL" id="FNWQ01000001">
    <property type="protein sequence ID" value="SEH30627.1"/>
    <property type="molecule type" value="Genomic_DNA"/>
</dbReference>
<protein>
    <submittedName>
        <fullName evidence="1">Glutamine cyclotransferase</fullName>
    </submittedName>
</protein>
<keyword evidence="1" id="KW-0808">Transferase</keyword>
<evidence type="ECO:0000313" key="2">
    <source>
        <dbReference type="Proteomes" id="UP000198561"/>
    </source>
</evidence>
<dbReference type="AlphaFoldDB" id="A0A1H6H424"/>
<dbReference type="PANTHER" id="PTHR31270">
    <property type="entry name" value="GLUTAMINYL-PEPTIDE CYCLOTRANSFERASE"/>
    <property type="match status" value="1"/>
</dbReference>
<dbReference type="OrthoDB" id="9783700at2"/>
<sequence>MITNFIRKKINTGFAAVLVLASCSNNEKMLDSLADYNNAKEEKGYHFGDKIELPKEITDHTESIAISLGDKETADLTIDPKFFTLGDNNIVFTIKTKGGEVLNQDATINVFSKITEQEIPYKIIADYPHDPKNFIEGFVVEGSTVYESDGMNNASQLIKYTLGSSVPRIVAKQPAEIFAEGCTIVGDKIYQLTYRNKIGFIYDKNTLKKIAEFPLPNIIGEGWGLTYDGKNLIATDGTKNLYYLDIDQPSKVVKTVCVAGSKTIYDQLNELEYHNGFIYANVWHKPVILKINPKTGDVTGKLDFTRLTKENNQGNSEHVLNGIAFKGENMLVTGKNWPKIYEVSFQ</sequence>
<gene>
    <name evidence="1" type="ORF">SAMN05421593_1429</name>
</gene>
<dbReference type="GO" id="GO:0016603">
    <property type="term" value="F:glutaminyl-peptide cyclotransferase activity"/>
    <property type="evidence" value="ECO:0007669"/>
    <property type="project" value="InterPro"/>
</dbReference>
<dbReference type="SUPFAM" id="SSF50969">
    <property type="entry name" value="YVTN repeat-like/Quinoprotein amine dehydrogenase"/>
    <property type="match status" value="1"/>
</dbReference>
<dbReference type="PROSITE" id="PS51257">
    <property type="entry name" value="PROKAR_LIPOPROTEIN"/>
    <property type="match status" value="1"/>
</dbReference>
<dbReference type="InterPro" id="IPR007788">
    <property type="entry name" value="QCT"/>
</dbReference>
<evidence type="ECO:0000313" key="1">
    <source>
        <dbReference type="EMBL" id="SEH30627.1"/>
    </source>
</evidence>
<dbReference type="Proteomes" id="UP000198561">
    <property type="component" value="Unassembled WGS sequence"/>
</dbReference>
<accession>A0A1H6H424</accession>
<name>A0A1H6H424_CHRCI</name>
<dbReference type="Pfam" id="PF05096">
    <property type="entry name" value="Glu_cyclase_2"/>
    <property type="match status" value="1"/>
</dbReference>
<organism evidence="1 2">
    <name type="scientific">Chryseobacterium culicis</name>
    <dbReference type="NCBI Taxonomy" id="680127"/>
    <lineage>
        <taxon>Bacteria</taxon>
        <taxon>Pseudomonadati</taxon>
        <taxon>Bacteroidota</taxon>
        <taxon>Flavobacteriia</taxon>
        <taxon>Flavobacteriales</taxon>
        <taxon>Weeksellaceae</taxon>
        <taxon>Chryseobacterium group</taxon>
        <taxon>Chryseobacterium</taxon>
    </lineage>
</organism>
<reference evidence="1 2" key="1">
    <citation type="submission" date="2016-10" db="EMBL/GenBank/DDBJ databases">
        <authorList>
            <person name="de Groot N.N."/>
        </authorList>
    </citation>
    <scope>NUCLEOTIDE SEQUENCE [LARGE SCALE GENOMIC DNA]</scope>
    <source>
        <strain evidence="1 2">DSM 23031</strain>
    </source>
</reference>
<dbReference type="STRING" id="680127.SAMN05421593_1429"/>
<dbReference type="InterPro" id="IPR011044">
    <property type="entry name" value="Quino_amine_DH_bsu"/>
</dbReference>
<dbReference type="PANTHER" id="PTHR31270:SF1">
    <property type="entry name" value="GLUTAMINYL-PEPTIDE CYCLOTRANSFERASE"/>
    <property type="match status" value="1"/>
</dbReference>
<proteinExistence type="predicted"/>